<feature type="region of interest" description="Disordered" evidence="2">
    <location>
        <begin position="160"/>
        <end position="263"/>
    </location>
</feature>
<dbReference type="Proteomes" id="UP000515153">
    <property type="component" value="Unplaced"/>
</dbReference>
<dbReference type="PANTHER" id="PTHR13082:SF0">
    <property type="entry name" value="HISTONE DEACETYLASE COMPLEX SUBUNIT SAP18"/>
    <property type="match status" value="1"/>
</dbReference>
<accession>A0A6P8BBQ1</accession>
<evidence type="ECO:0000313" key="4">
    <source>
        <dbReference type="RefSeq" id="XP_030984570.1"/>
    </source>
</evidence>
<reference evidence="4" key="3">
    <citation type="submission" date="2025-08" db="UniProtKB">
        <authorList>
            <consortium name="RefSeq"/>
        </authorList>
    </citation>
    <scope>IDENTIFICATION</scope>
    <source>
        <strain evidence="4">NI907</strain>
    </source>
</reference>
<gene>
    <name evidence="4" type="ORF">PgNI_03207</name>
</gene>
<name>A0A6P8BBQ1_PYRGI</name>
<dbReference type="RefSeq" id="XP_030984570.1">
    <property type="nucleotide sequence ID" value="XM_031123262.1"/>
</dbReference>
<organism evidence="3 4">
    <name type="scientific">Pyricularia grisea</name>
    <name type="common">Crabgrass-specific blast fungus</name>
    <name type="synonym">Magnaporthe grisea</name>
    <dbReference type="NCBI Taxonomy" id="148305"/>
    <lineage>
        <taxon>Eukaryota</taxon>
        <taxon>Fungi</taxon>
        <taxon>Dikarya</taxon>
        <taxon>Ascomycota</taxon>
        <taxon>Pezizomycotina</taxon>
        <taxon>Sordariomycetes</taxon>
        <taxon>Sordariomycetidae</taxon>
        <taxon>Magnaporthales</taxon>
        <taxon>Pyriculariaceae</taxon>
        <taxon>Pyricularia</taxon>
    </lineage>
</organism>
<feature type="compositionally biased region" description="Gly residues" evidence="2">
    <location>
        <begin position="201"/>
        <end position="231"/>
    </location>
</feature>
<keyword evidence="3" id="KW-1185">Reference proteome</keyword>
<evidence type="ECO:0000256" key="1">
    <source>
        <dbReference type="ARBA" id="ARBA00009143"/>
    </source>
</evidence>
<proteinExistence type="inferred from homology"/>
<sequence length="263" mass="28729">MMEMDRNDITRKKESPFLLKLFYRTGAFHRPDEFSHHTLPPHIDIHTWPTATLAELSYHIANHSHERQSLLPEPAVGTRIAFRLVYRDPNSRTPHQFVVKDLGSLVLGGEDVSDLHDADDENIDHDLALPESPDSHKTLSDAKFIVGDYLSCAILPPLEDGSVAPADSARSGRGSGVGEARWDDDPVPPRGSRGYGMQNPRGGGGGDRYGGVGWSGRGGRSRGGPGGGGLIPMGEWRRGEKLPEVPSAARSRGGWSRDRGRYP</sequence>
<evidence type="ECO:0000313" key="3">
    <source>
        <dbReference type="Proteomes" id="UP000515153"/>
    </source>
</evidence>
<dbReference type="AlphaFoldDB" id="A0A6P8BBQ1"/>
<comment type="similarity">
    <text evidence="1">Belongs to the SAP18 family.</text>
</comment>
<dbReference type="KEGG" id="pgri:PgNI_03207"/>
<evidence type="ECO:0000256" key="2">
    <source>
        <dbReference type="SAM" id="MobiDB-lite"/>
    </source>
</evidence>
<reference evidence="4" key="1">
    <citation type="journal article" date="2019" name="Mol. Biol. Evol.">
        <title>Blast fungal genomes show frequent chromosomal changes, gene gains and losses, and effector gene turnover.</title>
        <authorList>
            <person name="Gomez Luciano L.B."/>
            <person name="Jason Tsai I."/>
            <person name="Chuma I."/>
            <person name="Tosa Y."/>
            <person name="Chen Y.H."/>
            <person name="Li J.Y."/>
            <person name="Li M.Y."/>
            <person name="Jade Lu M.Y."/>
            <person name="Nakayashiki H."/>
            <person name="Li W.H."/>
        </authorList>
    </citation>
    <scope>NUCLEOTIDE SEQUENCE</scope>
    <source>
        <strain evidence="4">NI907</strain>
    </source>
</reference>
<dbReference type="Pfam" id="PF06487">
    <property type="entry name" value="SAP18"/>
    <property type="match status" value="1"/>
</dbReference>
<dbReference type="PANTHER" id="PTHR13082">
    <property type="entry name" value="SAP18"/>
    <property type="match status" value="1"/>
</dbReference>
<evidence type="ECO:0008006" key="5">
    <source>
        <dbReference type="Google" id="ProtNLM"/>
    </source>
</evidence>
<dbReference type="InterPro" id="IPR010516">
    <property type="entry name" value="SAP18"/>
</dbReference>
<dbReference type="GO" id="GO:0005634">
    <property type="term" value="C:nucleus"/>
    <property type="evidence" value="ECO:0007669"/>
    <property type="project" value="TreeGrafter"/>
</dbReference>
<dbReference type="InterPro" id="IPR042534">
    <property type="entry name" value="SAP18_sf"/>
</dbReference>
<dbReference type="GeneID" id="41958172"/>
<reference evidence="4" key="2">
    <citation type="submission" date="2019-10" db="EMBL/GenBank/DDBJ databases">
        <authorList>
            <consortium name="NCBI Genome Project"/>
        </authorList>
    </citation>
    <scope>NUCLEOTIDE SEQUENCE</scope>
    <source>
        <strain evidence="4">NI907</strain>
    </source>
</reference>
<protein>
    <recommendedName>
        <fullName evidence="5">Sin3-associated polypeptide Sap18</fullName>
    </recommendedName>
</protein>
<dbReference type="Gene3D" id="3.10.20.550">
    <property type="entry name" value="ASAP complex, SAP18 subunit"/>
    <property type="match status" value="1"/>
</dbReference>
<dbReference type="OrthoDB" id="440566at2759"/>